<dbReference type="GO" id="GO:0005737">
    <property type="term" value="C:cytoplasm"/>
    <property type="evidence" value="ECO:0007669"/>
    <property type="project" value="InterPro"/>
</dbReference>
<name>A0A1F7XWB0_9BACT</name>
<dbReference type="Gene3D" id="3.40.50.620">
    <property type="entry name" value="HUPs"/>
    <property type="match status" value="1"/>
</dbReference>
<keyword evidence="1" id="KW-0648">Protein biosynthesis</keyword>
<keyword evidence="1" id="KW-0030">Aminoacyl-tRNA synthetase</keyword>
<gene>
    <name evidence="3" type="ORF">A2771_03315</name>
</gene>
<dbReference type="PANTHER" id="PTHR11956">
    <property type="entry name" value="ARGINYL-TRNA SYNTHETASE"/>
    <property type="match status" value="1"/>
</dbReference>
<dbReference type="GO" id="GO:0006420">
    <property type="term" value="P:arginyl-tRNA aminoacylation"/>
    <property type="evidence" value="ECO:0007669"/>
    <property type="project" value="InterPro"/>
</dbReference>
<dbReference type="PANTHER" id="PTHR11956:SF5">
    <property type="entry name" value="ARGININE--TRNA LIGASE, CYTOPLASMIC"/>
    <property type="match status" value="1"/>
</dbReference>
<dbReference type="InterPro" id="IPR014729">
    <property type="entry name" value="Rossmann-like_a/b/a_fold"/>
</dbReference>
<dbReference type="GO" id="GO:0004814">
    <property type="term" value="F:arginine-tRNA ligase activity"/>
    <property type="evidence" value="ECO:0007669"/>
    <property type="project" value="InterPro"/>
</dbReference>
<protein>
    <submittedName>
        <fullName evidence="3">Arginine--tRNA ligase</fullName>
    </submittedName>
</protein>
<organism evidence="3 4">
    <name type="scientific">Candidatus Woesebacteria bacterium RIFCSPHIGHO2_01_FULL_38_26b</name>
    <dbReference type="NCBI Taxonomy" id="1802491"/>
    <lineage>
        <taxon>Bacteria</taxon>
        <taxon>Candidatus Woeseibacteriota</taxon>
    </lineage>
</organism>
<dbReference type="InterPro" id="IPR005148">
    <property type="entry name" value="Arg-tRNA-synth_N"/>
</dbReference>
<sequence>MFKRRIIDALKIATGIKDINLDVTEREEFGDYSSNIAMQLFSKSQVSNSKLQRKYQSPRELAEEIVKKLKNSKNLVEIVDHIEVAGPGFINFWISKKFLLAELEGLADKGGEYGKSDLLKGKRIMFEFGQPNTHKLPHIGHLFSYIYGSACANILEFAGAKLFRANYQGDVGLHVAKCLWAFQKENPTITEPLEDKVKLLQEMYQKGSHAYDESDEVKKEINELNKKLYESDGTVQPFWQETRNWSLEYYSKFEKRLGIKYDRSYFESEVYKDGMRLVEENVGRIFEKSEGAVIFRGSRYNLHDRVFLTNYGTPTYEAKDMYLQTLKYKQWPFDLLVITTAH</sequence>
<dbReference type="Proteomes" id="UP000176741">
    <property type="component" value="Unassembled WGS sequence"/>
</dbReference>
<evidence type="ECO:0000256" key="1">
    <source>
        <dbReference type="RuleBase" id="RU363038"/>
    </source>
</evidence>
<comment type="similarity">
    <text evidence="1">Belongs to the class-I aminoacyl-tRNA synthetase family.</text>
</comment>
<dbReference type="InterPro" id="IPR035684">
    <property type="entry name" value="ArgRS_core"/>
</dbReference>
<dbReference type="SUPFAM" id="SSF52374">
    <property type="entry name" value="Nucleotidylyl transferase"/>
    <property type="match status" value="1"/>
</dbReference>
<evidence type="ECO:0000313" key="4">
    <source>
        <dbReference type="Proteomes" id="UP000176741"/>
    </source>
</evidence>
<keyword evidence="1 3" id="KW-0436">Ligase</keyword>
<dbReference type="SUPFAM" id="SSF55190">
    <property type="entry name" value="Arginyl-tRNA synthetase (ArgRS), N-terminal 'additional' domain"/>
    <property type="match status" value="1"/>
</dbReference>
<dbReference type="Gene3D" id="3.30.1360.70">
    <property type="entry name" value="Arginyl tRNA synthetase N-terminal domain"/>
    <property type="match status" value="1"/>
</dbReference>
<dbReference type="AlphaFoldDB" id="A0A1F7XWB0"/>
<dbReference type="InterPro" id="IPR001278">
    <property type="entry name" value="Arg-tRNA-ligase"/>
</dbReference>
<evidence type="ECO:0000259" key="2">
    <source>
        <dbReference type="SMART" id="SM01016"/>
    </source>
</evidence>
<dbReference type="GO" id="GO:0005524">
    <property type="term" value="F:ATP binding"/>
    <property type="evidence" value="ECO:0007669"/>
    <property type="project" value="UniProtKB-KW"/>
</dbReference>
<keyword evidence="1" id="KW-0067">ATP-binding</keyword>
<dbReference type="InterPro" id="IPR036695">
    <property type="entry name" value="Arg-tRNA-synth_N_sf"/>
</dbReference>
<accession>A0A1F7XWB0</accession>
<dbReference type="Pfam" id="PF03485">
    <property type="entry name" value="Arg_tRNA_synt_N"/>
    <property type="match status" value="1"/>
</dbReference>
<dbReference type="Pfam" id="PF00750">
    <property type="entry name" value="tRNA-synt_1d"/>
    <property type="match status" value="1"/>
</dbReference>
<proteinExistence type="inferred from homology"/>
<dbReference type="EMBL" id="MGGD01000073">
    <property type="protein sequence ID" value="OGM19324.1"/>
    <property type="molecule type" value="Genomic_DNA"/>
</dbReference>
<comment type="caution">
    <text evidence="3">The sequence shown here is derived from an EMBL/GenBank/DDBJ whole genome shotgun (WGS) entry which is preliminary data.</text>
</comment>
<feature type="domain" description="Arginyl tRNA synthetase N-terminal" evidence="2">
    <location>
        <begin position="4"/>
        <end position="94"/>
    </location>
</feature>
<dbReference type="SMART" id="SM01016">
    <property type="entry name" value="Arg_tRNA_synt_N"/>
    <property type="match status" value="1"/>
</dbReference>
<evidence type="ECO:0000313" key="3">
    <source>
        <dbReference type="EMBL" id="OGM19324.1"/>
    </source>
</evidence>
<reference evidence="3 4" key="1">
    <citation type="journal article" date="2016" name="Nat. Commun.">
        <title>Thousands of microbial genomes shed light on interconnected biogeochemical processes in an aquifer system.</title>
        <authorList>
            <person name="Anantharaman K."/>
            <person name="Brown C.T."/>
            <person name="Hug L.A."/>
            <person name="Sharon I."/>
            <person name="Castelle C.J."/>
            <person name="Probst A.J."/>
            <person name="Thomas B.C."/>
            <person name="Singh A."/>
            <person name="Wilkins M.J."/>
            <person name="Karaoz U."/>
            <person name="Brodie E.L."/>
            <person name="Williams K.H."/>
            <person name="Hubbard S.S."/>
            <person name="Banfield J.F."/>
        </authorList>
    </citation>
    <scope>NUCLEOTIDE SEQUENCE [LARGE SCALE GENOMIC DNA]</scope>
</reference>
<dbReference type="PRINTS" id="PR01038">
    <property type="entry name" value="TRNASYNTHARG"/>
</dbReference>
<keyword evidence="1" id="KW-0547">Nucleotide-binding</keyword>
<feature type="non-terminal residue" evidence="3">
    <location>
        <position position="342"/>
    </location>
</feature>